<sequence>MSRRSKKRAKRETADHRDRWMITYADLITLLLIFFVIMYAMSNLDAGKYDVVTQSLQNTFNQSDSILELGEGLGDTPGQTITQTPSSQVQGGSEDKQDSSTGPGTEPPDENTRPLTEREEQFRTQEQELQNLFNVITQYIEDNKLDNQIFVADKPQGISITLSDRFLFDQGQAALKKDAAPTLSKLASLFRNLQMVVSIEGHTDNIPIGANSTYKDNWELSGERALSVLRFFLDQEKLDPDHFQYAGYADTRPTGDNTTTAGRQKNRRVEITVLRQLQP</sequence>
<comment type="similarity">
    <text evidence="2">Belongs to the MotB family.</text>
</comment>
<keyword evidence="6 7" id="KW-0472">Membrane</keyword>
<dbReference type="SUPFAM" id="SSF103088">
    <property type="entry name" value="OmpA-like"/>
    <property type="match status" value="1"/>
</dbReference>
<feature type="domain" description="OmpA-like" evidence="10">
    <location>
        <begin position="156"/>
        <end position="277"/>
    </location>
</feature>
<feature type="transmembrane region" description="Helical" evidence="9">
    <location>
        <begin position="21"/>
        <end position="41"/>
    </location>
</feature>
<dbReference type="InterPro" id="IPR036737">
    <property type="entry name" value="OmpA-like_sf"/>
</dbReference>
<organism evidence="11">
    <name type="scientific">Paenibacillus sp. AN1007</name>
    <dbReference type="NCBI Taxonomy" id="3151385"/>
    <lineage>
        <taxon>Bacteria</taxon>
        <taxon>Bacillati</taxon>
        <taxon>Bacillota</taxon>
        <taxon>Bacilli</taxon>
        <taxon>Bacillales</taxon>
        <taxon>Paenibacillaceae</taxon>
        <taxon>Paenibacillus</taxon>
    </lineage>
</organism>
<keyword evidence="3" id="KW-1003">Cell membrane</keyword>
<evidence type="ECO:0000256" key="6">
    <source>
        <dbReference type="ARBA" id="ARBA00023136"/>
    </source>
</evidence>
<evidence type="ECO:0000313" key="11">
    <source>
        <dbReference type="EMBL" id="XCP95175.1"/>
    </source>
</evidence>
<protein>
    <submittedName>
        <fullName evidence="11">Flagellar motor protein MotB</fullName>
    </submittedName>
</protein>
<evidence type="ECO:0000256" key="9">
    <source>
        <dbReference type="SAM" id="Phobius"/>
    </source>
</evidence>
<dbReference type="InterPro" id="IPR006665">
    <property type="entry name" value="OmpA-like"/>
</dbReference>
<keyword evidence="11" id="KW-0282">Flagellum</keyword>
<dbReference type="AlphaFoldDB" id="A0AAU8NBA2"/>
<evidence type="ECO:0000256" key="1">
    <source>
        <dbReference type="ARBA" id="ARBA00004162"/>
    </source>
</evidence>
<evidence type="ECO:0000256" key="5">
    <source>
        <dbReference type="ARBA" id="ARBA00022989"/>
    </source>
</evidence>
<dbReference type="Pfam" id="PF13677">
    <property type="entry name" value="MotB_plug"/>
    <property type="match status" value="1"/>
</dbReference>
<comment type="subcellular location">
    <subcellularLocation>
        <location evidence="1">Cell membrane</location>
        <topology evidence="1">Single-pass membrane protein</topology>
    </subcellularLocation>
</comment>
<dbReference type="InterPro" id="IPR050330">
    <property type="entry name" value="Bact_OuterMem_StrucFunc"/>
</dbReference>
<dbReference type="InterPro" id="IPR025713">
    <property type="entry name" value="MotB-like_N_dom"/>
</dbReference>
<feature type="region of interest" description="Disordered" evidence="8">
    <location>
        <begin position="68"/>
        <end position="122"/>
    </location>
</feature>
<dbReference type="RefSeq" id="WP_366293048.1">
    <property type="nucleotide sequence ID" value="NZ_CP159992.1"/>
</dbReference>
<keyword evidence="11" id="KW-0969">Cilium</keyword>
<reference evidence="11" key="1">
    <citation type="submission" date="2024-05" db="EMBL/GenBank/DDBJ databases">
        <title>Draft genome assemblies of 36 bacteria isolated from hibernating arctic ground squirrels.</title>
        <authorList>
            <person name="McKee H."/>
            <person name="Mullen L."/>
            <person name="Drown D.M."/>
            <person name="Duddleston K.N."/>
        </authorList>
    </citation>
    <scope>NUCLEOTIDE SEQUENCE</scope>
    <source>
        <strain evidence="11">AN1007</strain>
    </source>
</reference>
<evidence type="ECO:0000259" key="10">
    <source>
        <dbReference type="PROSITE" id="PS51123"/>
    </source>
</evidence>
<gene>
    <name evidence="11" type="ORF">ABXS70_29505</name>
</gene>
<name>A0AAU8NBA2_9BACL</name>
<evidence type="ECO:0000256" key="7">
    <source>
        <dbReference type="PROSITE-ProRule" id="PRU00473"/>
    </source>
</evidence>
<evidence type="ECO:0000256" key="2">
    <source>
        <dbReference type="ARBA" id="ARBA00008914"/>
    </source>
</evidence>
<proteinExistence type="inferred from homology"/>
<feature type="compositionally biased region" description="Polar residues" evidence="8">
    <location>
        <begin position="77"/>
        <end position="91"/>
    </location>
</feature>
<evidence type="ECO:0000256" key="8">
    <source>
        <dbReference type="SAM" id="MobiDB-lite"/>
    </source>
</evidence>
<dbReference type="PANTHER" id="PTHR30329:SF21">
    <property type="entry name" value="LIPOPROTEIN YIAD-RELATED"/>
    <property type="match status" value="1"/>
</dbReference>
<keyword evidence="4 9" id="KW-0812">Transmembrane</keyword>
<accession>A0AAU8NBA2</accession>
<dbReference type="PROSITE" id="PS51123">
    <property type="entry name" value="OMPA_2"/>
    <property type="match status" value="1"/>
</dbReference>
<feature type="compositionally biased region" description="Basic and acidic residues" evidence="8">
    <location>
        <begin position="110"/>
        <end position="122"/>
    </location>
</feature>
<dbReference type="PANTHER" id="PTHR30329">
    <property type="entry name" value="STATOR ELEMENT OF FLAGELLAR MOTOR COMPLEX"/>
    <property type="match status" value="1"/>
</dbReference>
<dbReference type="Gene3D" id="3.30.1330.60">
    <property type="entry name" value="OmpA-like domain"/>
    <property type="match status" value="1"/>
</dbReference>
<keyword evidence="5 9" id="KW-1133">Transmembrane helix</keyword>
<dbReference type="GO" id="GO:0005886">
    <property type="term" value="C:plasma membrane"/>
    <property type="evidence" value="ECO:0007669"/>
    <property type="project" value="UniProtKB-SubCell"/>
</dbReference>
<dbReference type="Pfam" id="PF00691">
    <property type="entry name" value="OmpA"/>
    <property type="match status" value="1"/>
</dbReference>
<dbReference type="EMBL" id="CP159992">
    <property type="protein sequence ID" value="XCP95175.1"/>
    <property type="molecule type" value="Genomic_DNA"/>
</dbReference>
<evidence type="ECO:0000256" key="3">
    <source>
        <dbReference type="ARBA" id="ARBA00022475"/>
    </source>
</evidence>
<dbReference type="CDD" id="cd07185">
    <property type="entry name" value="OmpA_C-like"/>
    <property type="match status" value="1"/>
</dbReference>
<evidence type="ECO:0000256" key="4">
    <source>
        <dbReference type="ARBA" id="ARBA00022692"/>
    </source>
</evidence>
<keyword evidence="11" id="KW-0966">Cell projection</keyword>